<dbReference type="InterPro" id="IPR003180">
    <property type="entry name" value="MPG"/>
</dbReference>
<dbReference type="EMBL" id="MHKO01000040">
    <property type="protein sequence ID" value="OGY91663.1"/>
    <property type="molecule type" value="Genomic_DNA"/>
</dbReference>
<proteinExistence type="inferred from homology"/>
<dbReference type="Proteomes" id="UP000178109">
    <property type="component" value="Unassembled WGS sequence"/>
</dbReference>
<dbReference type="InterPro" id="IPR036995">
    <property type="entry name" value="MPG_sf"/>
</dbReference>
<dbReference type="AlphaFoldDB" id="A0A1G2BRC1"/>
<dbReference type="PANTHER" id="PTHR10429:SF0">
    <property type="entry name" value="DNA-3-METHYLADENINE GLYCOSYLASE"/>
    <property type="match status" value="1"/>
</dbReference>
<dbReference type="PANTHER" id="PTHR10429">
    <property type="entry name" value="DNA-3-METHYLADENINE GLYCOSYLASE"/>
    <property type="match status" value="1"/>
</dbReference>
<evidence type="ECO:0000256" key="1">
    <source>
        <dbReference type="ARBA" id="ARBA00009232"/>
    </source>
</evidence>
<evidence type="ECO:0000256" key="3">
    <source>
        <dbReference type="ARBA" id="ARBA00022801"/>
    </source>
</evidence>
<dbReference type="Gene3D" id="3.10.300.10">
    <property type="entry name" value="Methylpurine-DNA glycosylase (MPG)"/>
    <property type="match status" value="2"/>
</dbReference>
<dbReference type="SUPFAM" id="SSF50486">
    <property type="entry name" value="FMT C-terminal domain-like"/>
    <property type="match status" value="1"/>
</dbReference>
<name>A0A1G2BRC1_9BACT</name>
<evidence type="ECO:0000313" key="6">
    <source>
        <dbReference type="EMBL" id="OGY91663.1"/>
    </source>
</evidence>
<keyword evidence="2 5" id="KW-0227">DNA damage</keyword>
<protein>
    <recommendedName>
        <fullName evidence="5">Putative 3-methyladenine DNA glycosylase</fullName>
        <ecNumber evidence="5">3.2.2.-</ecNumber>
    </recommendedName>
</protein>
<dbReference type="GO" id="GO:0003905">
    <property type="term" value="F:alkylbase DNA N-glycosylase activity"/>
    <property type="evidence" value="ECO:0007669"/>
    <property type="project" value="InterPro"/>
</dbReference>
<sequence>MPKILKPQFFNRPALKVAQDLLGKFIVRRYRGQETALMLTEVEAYDGHNDKASHASRGKTERNQVMFGPAGYWYVYFTYGLHWMLNIVTGPKNYPAAVLIRGTDNVIGPGRITKFLRVDKKLNGKMSSRASGLWLEDRGVVIPKSKIKKLPRIGVDYAGEWAKKPYRFILET</sequence>
<evidence type="ECO:0000313" key="7">
    <source>
        <dbReference type="Proteomes" id="UP000178109"/>
    </source>
</evidence>
<comment type="caution">
    <text evidence="6">The sequence shown here is derived from an EMBL/GenBank/DDBJ whole genome shotgun (WGS) entry which is preliminary data.</text>
</comment>
<dbReference type="InterPro" id="IPR011034">
    <property type="entry name" value="Formyl_transferase-like_C_sf"/>
</dbReference>
<evidence type="ECO:0000256" key="4">
    <source>
        <dbReference type="ARBA" id="ARBA00023204"/>
    </source>
</evidence>
<comment type="similarity">
    <text evidence="1 5">Belongs to the DNA glycosylase MPG family.</text>
</comment>
<keyword evidence="4 5" id="KW-0234">DNA repair</keyword>
<dbReference type="CDD" id="cd00540">
    <property type="entry name" value="AAG"/>
    <property type="match status" value="1"/>
</dbReference>
<accession>A0A1G2BRC1</accession>
<dbReference type="Pfam" id="PF02245">
    <property type="entry name" value="Pur_DNA_glyco"/>
    <property type="match status" value="2"/>
</dbReference>
<dbReference type="GO" id="GO:0006284">
    <property type="term" value="P:base-excision repair"/>
    <property type="evidence" value="ECO:0007669"/>
    <property type="project" value="InterPro"/>
</dbReference>
<organism evidence="6 7">
    <name type="scientific">Candidatus Komeilibacteria bacterium RIFCSPLOWO2_02_FULL_48_11</name>
    <dbReference type="NCBI Taxonomy" id="1798553"/>
    <lineage>
        <taxon>Bacteria</taxon>
        <taxon>Candidatus Komeiliibacteriota</taxon>
    </lineage>
</organism>
<gene>
    <name evidence="6" type="ORF">A3H70_01325</name>
</gene>
<dbReference type="HAMAP" id="MF_00527">
    <property type="entry name" value="3MGH"/>
    <property type="match status" value="1"/>
</dbReference>
<keyword evidence="3 5" id="KW-0378">Hydrolase</keyword>
<evidence type="ECO:0000256" key="2">
    <source>
        <dbReference type="ARBA" id="ARBA00022763"/>
    </source>
</evidence>
<dbReference type="STRING" id="1798553.A3H70_01325"/>
<dbReference type="NCBIfam" id="TIGR00567">
    <property type="entry name" value="3mg"/>
    <property type="match status" value="1"/>
</dbReference>
<reference evidence="6 7" key="1">
    <citation type="journal article" date="2016" name="Nat. Commun.">
        <title>Thousands of microbial genomes shed light on interconnected biogeochemical processes in an aquifer system.</title>
        <authorList>
            <person name="Anantharaman K."/>
            <person name="Brown C.T."/>
            <person name="Hug L.A."/>
            <person name="Sharon I."/>
            <person name="Castelle C.J."/>
            <person name="Probst A.J."/>
            <person name="Thomas B.C."/>
            <person name="Singh A."/>
            <person name="Wilkins M.J."/>
            <person name="Karaoz U."/>
            <person name="Brodie E.L."/>
            <person name="Williams K.H."/>
            <person name="Hubbard S.S."/>
            <person name="Banfield J.F."/>
        </authorList>
    </citation>
    <scope>NUCLEOTIDE SEQUENCE [LARGE SCALE GENOMIC DNA]</scope>
</reference>
<dbReference type="EC" id="3.2.2.-" evidence="5"/>
<dbReference type="GO" id="GO:0003677">
    <property type="term" value="F:DNA binding"/>
    <property type="evidence" value="ECO:0007669"/>
    <property type="project" value="InterPro"/>
</dbReference>
<evidence type="ECO:0000256" key="5">
    <source>
        <dbReference type="HAMAP-Rule" id="MF_00527"/>
    </source>
</evidence>